<evidence type="ECO:0000313" key="3">
    <source>
        <dbReference type="EMBL" id="CAF3831546.1"/>
    </source>
</evidence>
<protein>
    <recommendedName>
        <fullName evidence="5">Alpha/beta hydrolase</fullName>
    </recommendedName>
</protein>
<sequence>MNRQYNNEEATFSITPTDDNIQFFDYPLANRTIEQPYSDDSNINYTTSWSDSKTRYNDAFLSLSKQEASTTLDKLWTQLKQEQLSIRKAELENTCITLNGKTIHWHECIYNKTRPPTGHSLWISMHGGGSCPSSVNDQQYQNQIKLYNPNEGIWVVPRSPTDSWNQWHQEHIDPMFDRIIENYIMVNEINPNRVYILGYSAGGDGVYQLAPRMADRFAAAAMMAGHPNDASPLSLRNLPFAIFVGEKDSNYNRNEIARQWSKQLDVLQKADPNGYHHHVNICADMGHWMCGRDAEALSWMTQWTRNPWPKKVVWVQDDVTHNRLYWISLPDTVQVKQGQKITGEIDGQTIFITTSEDIQQLTLCLSDALLDLDRPINVYVDGYGEIFQGNVSRTIQAIKDSLRHRADPASVATAYLELVWSNT</sequence>
<evidence type="ECO:0000256" key="1">
    <source>
        <dbReference type="ARBA" id="ARBA00022729"/>
    </source>
</evidence>
<dbReference type="Gene3D" id="3.40.50.1820">
    <property type="entry name" value="alpha/beta hydrolase"/>
    <property type="match status" value="1"/>
</dbReference>
<comment type="caution">
    <text evidence="2">The sequence shown here is derived from an EMBL/GenBank/DDBJ whole genome shotgun (WGS) entry which is preliminary data.</text>
</comment>
<dbReference type="InterPro" id="IPR029058">
    <property type="entry name" value="AB_hydrolase_fold"/>
</dbReference>
<proteinExistence type="predicted"/>
<dbReference type="PANTHER" id="PTHR43037">
    <property type="entry name" value="UNNAMED PRODUCT-RELATED"/>
    <property type="match status" value="1"/>
</dbReference>
<name>A0A814MQL5_9BILA</name>
<dbReference type="Proteomes" id="UP000663889">
    <property type="component" value="Unassembled WGS sequence"/>
</dbReference>
<gene>
    <name evidence="3" type="ORF">FNK824_LOCUS16783</name>
    <name evidence="2" type="ORF">SEV965_LOCUS14858</name>
</gene>
<dbReference type="AlphaFoldDB" id="A0A814MQL5"/>
<reference evidence="2" key="1">
    <citation type="submission" date="2021-02" db="EMBL/GenBank/DDBJ databases">
        <authorList>
            <person name="Nowell W R."/>
        </authorList>
    </citation>
    <scope>NUCLEOTIDE SEQUENCE</scope>
</reference>
<keyword evidence="1" id="KW-0732">Signal</keyword>
<evidence type="ECO:0000313" key="4">
    <source>
        <dbReference type="Proteomes" id="UP000663889"/>
    </source>
</evidence>
<accession>A0A814MQL5</accession>
<dbReference type="EMBL" id="CAJNOU010000757">
    <property type="protein sequence ID" value="CAF1081177.1"/>
    <property type="molecule type" value="Genomic_DNA"/>
</dbReference>
<organism evidence="2 4">
    <name type="scientific">Rotaria sordida</name>
    <dbReference type="NCBI Taxonomy" id="392033"/>
    <lineage>
        <taxon>Eukaryota</taxon>
        <taxon>Metazoa</taxon>
        <taxon>Spiralia</taxon>
        <taxon>Gnathifera</taxon>
        <taxon>Rotifera</taxon>
        <taxon>Eurotatoria</taxon>
        <taxon>Bdelloidea</taxon>
        <taxon>Philodinida</taxon>
        <taxon>Philodinidae</taxon>
        <taxon>Rotaria</taxon>
    </lineage>
</organism>
<evidence type="ECO:0008006" key="5">
    <source>
        <dbReference type="Google" id="ProtNLM"/>
    </source>
</evidence>
<dbReference type="InterPro" id="IPR050955">
    <property type="entry name" value="Plant_Biomass_Hydrol_Est"/>
</dbReference>
<dbReference type="EMBL" id="CAJOBE010002588">
    <property type="protein sequence ID" value="CAF3831546.1"/>
    <property type="molecule type" value="Genomic_DNA"/>
</dbReference>
<dbReference type="SUPFAM" id="SSF53474">
    <property type="entry name" value="alpha/beta-Hydrolases"/>
    <property type="match status" value="1"/>
</dbReference>
<dbReference type="PANTHER" id="PTHR43037:SF1">
    <property type="entry name" value="BLL1128 PROTEIN"/>
    <property type="match status" value="1"/>
</dbReference>
<dbReference type="Proteomes" id="UP000663874">
    <property type="component" value="Unassembled WGS sequence"/>
</dbReference>
<evidence type="ECO:0000313" key="2">
    <source>
        <dbReference type="EMBL" id="CAF1081177.1"/>
    </source>
</evidence>